<accession>A0ABW3TU09</accession>
<keyword evidence="1" id="KW-1133">Transmembrane helix</keyword>
<feature type="transmembrane region" description="Helical" evidence="1">
    <location>
        <begin position="74"/>
        <end position="91"/>
    </location>
</feature>
<dbReference type="InterPro" id="IPR011737">
    <property type="entry name" value="CHP02206_TP0381"/>
</dbReference>
<evidence type="ECO:0000256" key="1">
    <source>
        <dbReference type="SAM" id="Phobius"/>
    </source>
</evidence>
<dbReference type="Pfam" id="PF14808">
    <property type="entry name" value="TMEM164"/>
    <property type="match status" value="1"/>
</dbReference>
<proteinExistence type="predicted"/>
<feature type="transmembrane region" description="Helical" evidence="1">
    <location>
        <begin position="98"/>
        <end position="116"/>
    </location>
</feature>
<dbReference type="EMBL" id="JBHTLT010000004">
    <property type="protein sequence ID" value="MFD1203724.1"/>
    <property type="molecule type" value="Genomic_DNA"/>
</dbReference>
<keyword evidence="1" id="KW-0812">Transmembrane</keyword>
<organism evidence="2 3">
    <name type="scientific">Sporosarcina contaminans</name>
    <dbReference type="NCBI Taxonomy" id="633403"/>
    <lineage>
        <taxon>Bacteria</taxon>
        <taxon>Bacillati</taxon>
        <taxon>Bacillota</taxon>
        <taxon>Bacilli</taxon>
        <taxon>Bacillales</taxon>
        <taxon>Caryophanaceae</taxon>
        <taxon>Sporosarcina</taxon>
    </lineage>
</organism>
<name>A0ABW3TU09_9BACL</name>
<sequence length="238" mass="26956">MDKSGFILFSATHIGAILFFIAVVIALFIGRNQFRQYGEKLKYVERTAACILLLLELLYHLWMAVTGRWSLADSLPLELCSISLLVAIVLLWSGNRHVIDFVLFAGIGGAVQALLTPVLDIDFPHFRFFHFFLTHIGIILTGLYFVWVKGYVPTLKGVFKAFLLLNALVPLIFIINLVVDGNYMFLREKPYSGSLLDYLGPYPLYIVSLEVVAILTFLFIYLLLRIGESAERKRSSVE</sequence>
<feature type="transmembrane region" description="Helical" evidence="1">
    <location>
        <begin position="43"/>
        <end position="62"/>
    </location>
</feature>
<dbReference type="RefSeq" id="WP_381479562.1">
    <property type="nucleotide sequence ID" value="NZ_JBHTLT010000004.1"/>
</dbReference>
<gene>
    <name evidence="2" type="ORF">ACFQ38_01070</name>
</gene>
<reference evidence="3" key="1">
    <citation type="journal article" date="2019" name="Int. J. Syst. Evol. Microbiol.">
        <title>The Global Catalogue of Microorganisms (GCM) 10K type strain sequencing project: providing services to taxonomists for standard genome sequencing and annotation.</title>
        <authorList>
            <consortium name="The Broad Institute Genomics Platform"/>
            <consortium name="The Broad Institute Genome Sequencing Center for Infectious Disease"/>
            <person name="Wu L."/>
            <person name="Ma J."/>
        </authorList>
    </citation>
    <scope>NUCLEOTIDE SEQUENCE [LARGE SCALE GENOMIC DNA]</scope>
    <source>
        <strain evidence="3">CCUG 53915</strain>
    </source>
</reference>
<keyword evidence="3" id="KW-1185">Reference proteome</keyword>
<evidence type="ECO:0000313" key="2">
    <source>
        <dbReference type="EMBL" id="MFD1203724.1"/>
    </source>
</evidence>
<dbReference type="NCBIfam" id="TIGR02206">
    <property type="entry name" value="intg_mem_TP0381"/>
    <property type="match status" value="1"/>
</dbReference>
<comment type="caution">
    <text evidence="2">The sequence shown here is derived from an EMBL/GenBank/DDBJ whole genome shotgun (WGS) entry which is preliminary data.</text>
</comment>
<protein>
    <submittedName>
        <fullName evidence="2">TIGR02206 family membrane protein</fullName>
    </submittedName>
</protein>
<dbReference type="Proteomes" id="UP001597231">
    <property type="component" value="Unassembled WGS sequence"/>
</dbReference>
<feature type="transmembrane region" description="Helical" evidence="1">
    <location>
        <begin position="6"/>
        <end position="31"/>
    </location>
</feature>
<keyword evidence="1" id="KW-0472">Membrane</keyword>
<evidence type="ECO:0000313" key="3">
    <source>
        <dbReference type="Proteomes" id="UP001597231"/>
    </source>
</evidence>
<feature type="transmembrane region" description="Helical" evidence="1">
    <location>
        <begin position="159"/>
        <end position="179"/>
    </location>
</feature>
<feature type="transmembrane region" description="Helical" evidence="1">
    <location>
        <begin position="202"/>
        <end position="224"/>
    </location>
</feature>
<feature type="transmembrane region" description="Helical" evidence="1">
    <location>
        <begin position="128"/>
        <end position="147"/>
    </location>
</feature>